<dbReference type="Pfam" id="PF20789">
    <property type="entry name" value="4HBT_3C"/>
    <property type="match status" value="1"/>
</dbReference>
<evidence type="ECO:0000256" key="3">
    <source>
        <dbReference type="SAM" id="MobiDB-lite"/>
    </source>
</evidence>
<dbReference type="RefSeq" id="WP_328662967.1">
    <property type="nucleotide sequence ID" value="NZ_CP108014.1"/>
</dbReference>
<evidence type="ECO:0000313" key="7">
    <source>
        <dbReference type="Proteomes" id="UP001621418"/>
    </source>
</evidence>
<dbReference type="PANTHER" id="PTHR11066">
    <property type="entry name" value="ACYL-COA THIOESTERASE"/>
    <property type="match status" value="1"/>
</dbReference>
<organism evidence="6 7">
    <name type="scientific">Nocardia salmonicida</name>
    <dbReference type="NCBI Taxonomy" id="53431"/>
    <lineage>
        <taxon>Bacteria</taxon>
        <taxon>Bacillati</taxon>
        <taxon>Actinomycetota</taxon>
        <taxon>Actinomycetes</taxon>
        <taxon>Mycobacteriales</taxon>
        <taxon>Nocardiaceae</taxon>
        <taxon>Nocardia</taxon>
    </lineage>
</organism>
<gene>
    <name evidence="6" type="ORF">OG308_23120</name>
</gene>
<comment type="similarity">
    <text evidence="1">Belongs to the C/M/P thioester hydrolase family.</text>
</comment>
<accession>A0ABZ1N2R3</accession>
<name>A0ABZ1N2R3_9NOCA</name>
<dbReference type="GeneID" id="91377059"/>
<evidence type="ECO:0000256" key="1">
    <source>
        <dbReference type="ARBA" id="ARBA00006538"/>
    </source>
</evidence>
<evidence type="ECO:0000313" key="6">
    <source>
        <dbReference type="EMBL" id="WTY34205.1"/>
    </source>
</evidence>
<keyword evidence="7" id="KW-1185">Reference proteome</keyword>
<dbReference type="SUPFAM" id="SSF54637">
    <property type="entry name" value="Thioesterase/thiol ester dehydrase-isomerase"/>
    <property type="match status" value="2"/>
</dbReference>
<dbReference type="CDD" id="cd03445">
    <property type="entry name" value="Thioesterase_II_repeat2"/>
    <property type="match status" value="1"/>
</dbReference>
<dbReference type="InterPro" id="IPR003703">
    <property type="entry name" value="Acyl_CoA_thio"/>
</dbReference>
<dbReference type="Gene3D" id="2.40.160.210">
    <property type="entry name" value="Acyl-CoA thioesterase, double hotdog domain"/>
    <property type="match status" value="1"/>
</dbReference>
<dbReference type="PANTHER" id="PTHR11066:SF34">
    <property type="entry name" value="ACYL-COENZYME A THIOESTERASE 8"/>
    <property type="match status" value="1"/>
</dbReference>
<evidence type="ECO:0000256" key="2">
    <source>
        <dbReference type="ARBA" id="ARBA00022801"/>
    </source>
</evidence>
<sequence>MADLWNNLLASLDLRVSPLTGSTAATEGTVAPENAPGTTVPGEPPTVFEGPNLPLNYRRLFGGQILGQFVRAAELACPDKQVKSVHTLFAREGSYDEPVRYEVSSQHQGRSFATLSILARQSTRVVASAAVSMHVAEDGPQAQHVDDVAALLAPEYRVTFDLLPWETRAFDDLNSTAAAPPEYEFWMRTPAVAPELAPALTAYATDLNLIGTALRPFDGVSQRGNGTAFTSAVTAHTLWFHRPFRTDDWLLLRQHSPVVAHGRCFGRGDVLTAAGELVASFAQEALVRFDSEAAQSVSAQAASTAPAAQRG</sequence>
<dbReference type="InterPro" id="IPR029069">
    <property type="entry name" value="HotDog_dom_sf"/>
</dbReference>
<dbReference type="InterPro" id="IPR042171">
    <property type="entry name" value="Acyl-CoA_hotdog"/>
</dbReference>
<dbReference type="InterPro" id="IPR049449">
    <property type="entry name" value="TesB_ACOT8-like_N"/>
</dbReference>
<feature type="domain" description="Acyl-CoA thioesterase-like C-terminal" evidence="5">
    <location>
        <begin position="150"/>
        <end position="287"/>
    </location>
</feature>
<proteinExistence type="inferred from homology"/>
<evidence type="ECO:0000259" key="4">
    <source>
        <dbReference type="Pfam" id="PF13622"/>
    </source>
</evidence>
<feature type="domain" description="Acyl-CoA thioesterase-like N-terminal HotDog" evidence="4">
    <location>
        <begin position="59"/>
        <end position="133"/>
    </location>
</feature>
<dbReference type="Pfam" id="PF13622">
    <property type="entry name" value="4HBT_3"/>
    <property type="match status" value="1"/>
</dbReference>
<dbReference type="EMBL" id="CP109527">
    <property type="protein sequence ID" value="WTY34205.1"/>
    <property type="molecule type" value="Genomic_DNA"/>
</dbReference>
<dbReference type="CDD" id="cd03444">
    <property type="entry name" value="Thioesterase_II_repeat1"/>
    <property type="match status" value="1"/>
</dbReference>
<feature type="region of interest" description="Disordered" evidence="3">
    <location>
        <begin position="23"/>
        <end position="45"/>
    </location>
</feature>
<dbReference type="Proteomes" id="UP001621418">
    <property type="component" value="Chromosome"/>
</dbReference>
<evidence type="ECO:0000259" key="5">
    <source>
        <dbReference type="Pfam" id="PF20789"/>
    </source>
</evidence>
<keyword evidence="2" id="KW-0378">Hydrolase</keyword>
<feature type="compositionally biased region" description="Low complexity" evidence="3">
    <location>
        <begin position="36"/>
        <end position="45"/>
    </location>
</feature>
<dbReference type="InterPro" id="IPR049450">
    <property type="entry name" value="ACOT8-like_C"/>
</dbReference>
<protein>
    <submittedName>
        <fullName evidence="6">Thioesterase family protein</fullName>
    </submittedName>
</protein>
<reference evidence="6 7" key="1">
    <citation type="submission" date="2022-10" db="EMBL/GenBank/DDBJ databases">
        <title>The complete genomes of actinobacterial strains from the NBC collection.</title>
        <authorList>
            <person name="Joergensen T.S."/>
            <person name="Alvarez Arevalo M."/>
            <person name="Sterndorff E.B."/>
            <person name="Faurdal D."/>
            <person name="Vuksanovic O."/>
            <person name="Mourched A.-S."/>
            <person name="Charusanti P."/>
            <person name="Shaw S."/>
            <person name="Blin K."/>
            <person name="Weber T."/>
        </authorList>
    </citation>
    <scope>NUCLEOTIDE SEQUENCE [LARGE SCALE GENOMIC DNA]</scope>
    <source>
        <strain evidence="6 7">NBC_01413</strain>
    </source>
</reference>